<dbReference type="HAMAP" id="MF_00473">
    <property type="entry name" value="G6P_isomerase"/>
    <property type="match status" value="1"/>
</dbReference>
<evidence type="ECO:0000313" key="10">
    <source>
        <dbReference type="EMBL" id="GIP17107.1"/>
    </source>
</evidence>
<dbReference type="CDD" id="cd05015">
    <property type="entry name" value="SIS_PGI_1"/>
    <property type="match status" value="1"/>
</dbReference>
<dbReference type="Gene3D" id="3.40.50.10490">
    <property type="entry name" value="Glucose-6-phosphate isomerase like protein, domain 1"/>
    <property type="match status" value="3"/>
</dbReference>
<keyword evidence="5 8" id="KW-0324">Glycolysis</keyword>
<dbReference type="PRINTS" id="PR00662">
    <property type="entry name" value="G6PISOMERASE"/>
</dbReference>
<evidence type="ECO:0000256" key="9">
    <source>
        <dbReference type="RuleBase" id="RU000612"/>
    </source>
</evidence>
<comment type="caution">
    <text evidence="10">The sequence shown here is derived from an EMBL/GenBank/DDBJ whole genome shotgun (WGS) entry which is preliminary data.</text>
</comment>
<reference evidence="10" key="1">
    <citation type="submission" date="2021-03" db="EMBL/GenBank/DDBJ databases">
        <title>Antimicrobial resistance genes in bacteria isolated from Japanese honey, and their potential for conferring macrolide and lincosamide resistance in the American foulbrood pathogen Paenibacillus larvae.</title>
        <authorList>
            <person name="Okamoto M."/>
            <person name="Kumagai M."/>
            <person name="Kanamori H."/>
            <person name="Takamatsu D."/>
        </authorList>
    </citation>
    <scope>NUCLEOTIDE SEQUENCE</scope>
    <source>
        <strain evidence="10">J40TS1</strain>
    </source>
</reference>
<dbReference type="InterPro" id="IPR035476">
    <property type="entry name" value="SIS_PGI_1"/>
</dbReference>
<comment type="caution">
    <text evidence="8">Lacks conserved residue(s) required for the propagation of feature annotation.</text>
</comment>
<evidence type="ECO:0000256" key="5">
    <source>
        <dbReference type="ARBA" id="ARBA00023152"/>
    </source>
</evidence>
<comment type="pathway">
    <text evidence="8">Carbohydrate biosynthesis; gluconeogenesis.</text>
</comment>
<dbReference type="GO" id="GO:0006096">
    <property type="term" value="P:glycolytic process"/>
    <property type="evidence" value="ECO:0007669"/>
    <property type="project" value="UniProtKB-UniRule"/>
</dbReference>
<evidence type="ECO:0000256" key="1">
    <source>
        <dbReference type="ARBA" id="ARBA00004926"/>
    </source>
</evidence>
<sequence>MGNTVQFDYSKALGFVGQHEIDYFAEQVRVAHEQLHNGTGAGSDYLGWINLPTEYDKEEFARIKQAAAKIQGDSEVLIVIGIGGSYLGARAAIEMLSNSFYNLQTKEQRKTPQVLFAGNNISSTYVKHLLQLIEGRDWSINVISKSGTTTEPAIAFRIFRAELEKKYGKEEARKRIYATTDKAKGALKSLATAEGYESFIIPDDVGGRYSVLTAVGLLPIAVAGIDIDAMMQGAADASVAYSKPELAENEAYQYAAIRNSLYRKGKVTEILVNYEPNLHFVSEWWKQLFGESEGKDFKGIYPASVDFSTDLHSMGQFIQQGNRNIFETVIQVNEVPEHITIEAEEGDLDGLNFLAGKTMDFVNKKAFQGTLLAHTDGQVPNLIVNLQDMSPYTFGYMVYFFEKACAISGYLLGVNPFDQPGVEAYKTNMFALLGKPGYEKEKAELEARL</sequence>
<dbReference type="Proteomes" id="UP000683139">
    <property type="component" value="Unassembled WGS sequence"/>
</dbReference>
<dbReference type="GO" id="GO:0048029">
    <property type="term" value="F:monosaccharide binding"/>
    <property type="evidence" value="ECO:0007669"/>
    <property type="project" value="TreeGrafter"/>
</dbReference>
<comment type="pathway">
    <text evidence="1 8 9">Carbohydrate degradation; glycolysis; D-glyceraldehyde 3-phosphate and glycerone phosphate from D-glucose: step 2/4.</text>
</comment>
<comment type="subcellular location">
    <subcellularLocation>
        <location evidence="8">Cytoplasm</location>
    </subcellularLocation>
</comment>
<dbReference type="InterPro" id="IPR018189">
    <property type="entry name" value="Phosphoglucose_isomerase_CS"/>
</dbReference>
<comment type="catalytic activity">
    <reaction evidence="7 8 9">
        <text>alpha-D-glucose 6-phosphate = beta-D-fructose 6-phosphate</text>
        <dbReference type="Rhea" id="RHEA:11816"/>
        <dbReference type="ChEBI" id="CHEBI:57634"/>
        <dbReference type="ChEBI" id="CHEBI:58225"/>
        <dbReference type="EC" id="5.3.1.9"/>
    </reaction>
</comment>
<accession>A0A920CUJ9</accession>
<evidence type="ECO:0000256" key="7">
    <source>
        <dbReference type="ARBA" id="ARBA00029321"/>
    </source>
</evidence>
<dbReference type="RefSeq" id="WP_213516015.1">
    <property type="nucleotide sequence ID" value="NZ_BOSE01000004.1"/>
</dbReference>
<protein>
    <recommendedName>
        <fullName evidence="8">Glucose-6-phosphate isomerase</fullName>
        <shortName evidence="8">GPI</shortName>
        <ecNumber evidence="8">5.3.1.9</ecNumber>
    </recommendedName>
    <alternativeName>
        <fullName evidence="8">Phosphoglucose isomerase</fullName>
        <shortName evidence="8">PGI</shortName>
    </alternativeName>
    <alternativeName>
        <fullName evidence="8">Phosphohexose isomerase</fullName>
        <shortName evidence="8">PHI</shortName>
    </alternativeName>
</protein>
<evidence type="ECO:0000256" key="6">
    <source>
        <dbReference type="ARBA" id="ARBA00023235"/>
    </source>
</evidence>
<evidence type="ECO:0000256" key="8">
    <source>
        <dbReference type="HAMAP-Rule" id="MF_00473"/>
    </source>
</evidence>
<dbReference type="GO" id="GO:0005829">
    <property type="term" value="C:cytosol"/>
    <property type="evidence" value="ECO:0007669"/>
    <property type="project" value="TreeGrafter"/>
</dbReference>
<dbReference type="PROSITE" id="PS00765">
    <property type="entry name" value="P_GLUCOSE_ISOMERASE_1"/>
    <property type="match status" value="1"/>
</dbReference>
<organism evidence="10 11">
    <name type="scientific">Paenibacillus montaniterrae</name>
    <dbReference type="NCBI Taxonomy" id="429341"/>
    <lineage>
        <taxon>Bacteria</taxon>
        <taxon>Bacillati</taxon>
        <taxon>Bacillota</taxon>
        <taxon>Bacilli</taxon>
        <taxon>Bacillales</taxon>
        <taxon>Paenibacillaceae</taxon>
        <taxon>Paenibacillus</taxon>
    </lineage>
</organism>
<dbReference type="InterPro" id="IPR001672">
    <property type="entry name" value="G6P_Isomerase"/>
</dbReference>
<dbReference type="GO" id="GO:0006094">
    <property type="term" value="P:gluconeogenesis"/>
    <property type="evidence" value="ECO:0007669"/>
    <property type="project" value="UniProtKB-UniRule"/>
</dbReference>
<evidence type="ECO:0000256" key="3">
    <source>
        <dbReference type="ARBA" id="ARBA00022432"/>
    </source>
</evidence>
<evidence type="ECO:0000313" key="11">
    <source>
        <dbReference type="Proteomes" id="UP000683139"/>
    </source>
</evidence>
<dbReference type="NCBIfam" id="NF010697">
    <property type="entry name" value="PRK14097.1"/>
    <property type="match status" value="1"/>
</dbReference>
<evidence type="ECO:0000256" key="2">
    <source>
        <dbReference type="ARBA" id="ARBA00006604"/>
    </source>
</evidence>
<keyword evidence="4 8" id="KW-0963">Cytoplasm</keyword>
<comment type="similarity">
    <text evidence="2 8 9">Belongs to the GPI family.</text>
</comment>
<proteinExistence type="inferred from homology"/>
<dbReference type="PANTHER" id="PTHR11469:SF1">
    <property type="entry name" value="GLUCOSE-6-PHOSPHATE ISOMERASE"/>
    <property type="match status" value="1"/>
</dbReference>
<gene>
    <name evidence="8 10" type="primary">pgi</name>
    <name evidence="10" type="ORF">J40TS1_27490</name>
</gene>
<dbReference type="CDD" id="cd05016">
    <property type="entry name" value="SIS_PGI_2"/>
    <property type="match status" value="1"/>
</dbReference>
<dbReference type="InterPro" id="IPR046348">
    <property type="entry name" value="SIS_dom_sf"/>
</dbReference>
<dbReference type="PANTHER" id="PTHR11469">
    <property type="entry name" value="GLUCOSE-6-PHOSPHATE ISOMERASE"/>
    <property type="match status" value="1"/>
</dbReference>
<feature type="active site" description="Proton donor" evidence="8">
    <location>
        <position position="291"/>
    </location>
</feature>
<dbReference type="SUPFAM" id="SSF53697">
    <property type="entry name" value="SIS domain"/>
    <property type="match status" value="1"/>
</dbReference>
<keyword evidence="11" id="KW-1185">Reference proteome</keyword>
<dbReference type="FunFam" id="3.40.50.10490:FF:000016">
    <property type="entry name" value="Glucose-6-phosphate isomerase"/>
    <property type="match status" value="1"/>
</dbReference>
<dbReference type="GO" id="GO:0097367">
    <property type="term" value="F:carbohydrate derivative binding"/>
    <property type="evidence" value="ECO:0007669"/>
    <property type="project" value="InterPro"/>
</dbReference>
<dbReference type="AlphaFoldDB" id="A0A920CUJ9"/>
<keyword evidence="6 8" id="KW-0413">Isomerase</keyword>
<keyword evidence="3 8" id="KW-0312">Gluconeogenesis</keyword>
<dbReference type="GO" id="GO:0051156">
    <property type="term" value="P:glucose 6-phosphate metabolic process"/>
    <property type="evidence" value="ECO:0007669"/>
    <property type="project" value="TreeGrafter"/>
</dbReference>
<dbReference type="GO" id="GO:0004347">
    <property type="term" value="F:glucose-6-phosphate isomerase activity"/>
    <property type="evidence" value="ECO:0007669"/>
    <property type="project" value="UniProtKB-UniRule"/>
</dbReference>
<dbReference type="PROSITE" id="PS51463">
    <property type="entry name" value="P_GLUCOSE_ISOMERASE_3"/>
    <property type="match status" value="1"/>
</dbReference>
<dbReference type="EMBL" id="BOSE01000004">
    <property type="protein sequence ID" value="GIP17107.1"/>
    <property type="molecule type" value="Genomic_DNA"/>
</dbReference>
<dbReference type="Pfam" id="PF00342">
    <property type="entry name" value="PGI"/>
    <property type="match status" value="1"/>
</dbReference>
<comment type="function">
    <text evidence="8">Catalyzes the reversible isomerization of glucose-6-phosphate to fructose-6-phosphate.</text>
</comment>
<dbReference type="FunFam" id="3.40.50.10490:FF:000015">
    <property type="entry name" value="Glucose-6-phosphate isomerase"/>
    <property type="match status" value="1"/>
</dbReference>
<evidence type="ECO:0000256" key="4">
    <source>
        <dbReference type="ARBA" id="ARBA00022490"/>
    </source>
</evidence>
<feature type="active site" evidence="8">
    <location>
        <position position="426"/>
    </location>
</feature>
<dbReference type="EC" id="5.3.1.9" evidence="8"/>
<dbReference type="PROSITE" id="PS00174">
    <property type="entry name" value="P_GLUCOSE_ISOMERASE_2"/>
    <property type="match status" value="1"/>
</dbReference>
<name>A0A920CUJ9_9BACL</name>
<dbReference type="InterPro" id="IPR035482">
    <property type="entry name" value="SIS_PGI_2"/>
</dbReference>